<evidence type="ECO:0000256" key="2">
    <source>
        <dbReference type="ARBA" id="ARBA00022729"/>
    </source>
</evidence>
<evidence type="ECO:0000256" key="1">
    <source>
        <dbReference type="ARBA" id="ARBA00005382"/>
    </source>
</evidence>
<evidence type="ECO:0000313" key="7">
    <source>
        <dbReference type="EMBL" id="MCD2424125.1"/>
    </source>
</evidence>
<dbReference type="InterPro" id="IPR033453">
    <property type="entry name" value="Glyco_hydro_30_TIM-barrel"/>
</dbReference>
<keyword evidence="3 4" id="KW-0378">Hydrolase</keyword>
<evidence type="ECO:0000256" key="4">
    <source>
        <dbReference type="RuleBase" id="RU361188"/>
    </source>
</evidence>
<dbReference type="Pfam" id="PF02055">
    <property type="entry name" value="Glyco_hydro_30"/>
    <property type="match status" value="1"/>
</dbReference>
<keyword evidence="8" id="KW-1185">Reference proteome</keyword>
<reference evidence="7 8" key="1">
    <citation type="submission" date="2021-11" db="EMBL/GenBank/DDBJ databases">
        <title>Genomic of Niabella pedocola.</title>
        <authorList>
            <person name="Wu T."/>
        </authorList>
    </citation>
    <scope>NUCLEOTIDE SEQUENCE [LARGE SCALE GENOMIC DNA]</scope>
    <source>
        <strain evidence="7 8">JCM 31011</strain>
    </source>
</reference>
<evidence type="ECO:0000259" key="5">
    <source>
        <dbReference type="Pfam" id="PF02055"/>
    </source>
</evidence>
<dbReference type="InterPro" id="IPR017853">
    <property type="entry name" value="GH"/>
</dbReference>
<dbReference type="PANTHER" id="PTHR11069:SF23">
    <property type="entry name" value="LYSOSOMAL ACID GLUCOSYLCERAMIDASE"/>
    <property type="match status" value="1"/>
</dbReference>
<feature type="domain" description="Glycosyl hydrolase family 30 TIM-barrel" evidence="5">
    <location>
        <begin position="79"/>
        <end position="410"/>
    </location>
</feature>
<dbReference type="Pfam" id="PF17189">
    <property type="entry name" value="Glyco_hydro_30C"/>
    <property type="match status" value="1"/>
</dbReference>
<name>A0ABS8PSQ6_9BACT</name>
<proteinExistence type="inferred from homology"/>
<evidence type="ECO:0000313" key="8">
    <source>
        <dbReference type="Proteomes" id="UP001199816"/>
    </source>
</evidence>
<dbReference type="Proteomes" id="UP001199816">
    <property type="component" value="Unassembled WGS sequence"/>
</dbReference>
<evidence type="ECO:0000256" key="3">
    <source>
        <dbReference type="ARBA" id="ARBA00022801"/>
    </source>
</evidence>
<dbReference type="Gene3D" id="2.60.40.1180">
    <property type="entry name" value="Golgi alpha-mannosidase II"/>
    <property type="match status" value="1"/>
</dbReference>
<accession>A0ABS8PSQ6</accession>
<protein>
    <submittedName>
        <fullName evidence="7">Glucosylceramidase</fullName>
    </submittedName>
</protein>
<dbReference type="RefSeq" id="WP_231005380.1">
    <property type="nucleotide sequence ID" value="NZ_JAJNEC010000005.1"/>
</dbReference>
<dbReference type="InterPro" id="IPR001139">
    <property type="entry name" value="Glyco_hydro_30"/>
</dbReference>
<dbReference type="SUPFAM" id="SSF51445">
    <property type="entry name" value="(Trans)glycosidases"/>
    <property type="match status" value="1"/>
</dbReference>
<dbReference type="InterPro" id="IPR013780">
    <property type="entry name" value="Glyco_hydro_b"/>
</dbReference>
<keyword evidence="2" id="KW-0732">Signal</keyword>
<feature type="domain" description="Glycosyl hydrolase family 30 beta sandwich" evidence="6">
    <location>
        <begin position="413"/>
        <end position="472"/>
    </location>
</feature>
<dbReference type="PANTHER" id="PTHR11069">
    <property type="entry name" value="GLUCOSYLCERAMIDASE"/>
    <property type="match status" value="1"/>
</dbReference>
<keyword evidence="4" id="KW-0326">Glycosidase</keyword>
<dbReference type="EMBL" id="JAJNEC010000005">
    <property type="protein sequence ID" value="MCD2424125.1"/>
    <property type="molecule type" value="Genomic_DNA"/>
</dbReference>
<comment type="caution">
    <text evidence="7">The sequence shown here is derived from an EMBL/GenBank/DDBJ whole genome shotgun (WGS) entry which is preliminary data.</text>
</comment>
<sequence>MNKTLRVLFVLFTFIGIAAREPENGSGNTRDTDGAGIWITKADQTALLEKQPGPGIRFTTEQNSYPVLDVDERRRYQTVDGFGYTLTGGSAQLIWQMDAASRTAMLKELFSNDTRSIAVSYLRISMGASDLDASVFSYNDLPEGQTDVKQSGFSLASDTTALIPLLKAILAINPAIKIIATPWSAPLWMKDNQQSKGGRLKPEYYDAYATYFVTYLRAMKARGISIDAITPQNEPLHPGNNPSMYMTAEAQRDFIKHSLGPAFRTAGLRTKIVVYDHNLDRPDYPAVIYKDAEAASYVDGAAFHLYAGEVGAMGRLHHDFPQKNLYFTEQWTGSKGSFDGDLQWHIKNVIIGTMRNWSKTALEWNLANDPSYELHTPGGCTQCKGALTINGSSVFRNVSYYIIAHASKFVPPGSVRIESSADGVVPNVAFLRPDGKNVLIALNEAAVPDTVNIRYKNKQALVTIAAKSVLTMVW</sequence>
<comment type="similarity">
    <text evidence="1 4">Belongs to the glycosyl hydrolase 30 family.</text>
</comment>
<evidence type="ECO:0000259" key="6">
    <source>
        <dbReference type="Pfam" id="PF17189"/>
    </source>
</evidence>
<dbReference type="Gene3D" id="3.20.20.80">
    <property type="entry name" value="Glycosidases"/>
    <property type="match status" value="1"/>
</dbReference>
<gene>
    <name evidence="7" type="ORF">LQ567_15200</name>
</gene>
<dbReference type="InterPro" id="IPR033452">
    <property type="entry name" value="GH30_C"/>
</dbReference>
<organism evidence="7 8">
    <name type="scientific">Niabella pedocola</name>
    <dbReference type="NCBI Taxonomy" id="1752077"/>
    <lineage>
        <taxon>Bacteria</taxon>
        <taxon>Pseudomonadati</taxon>
        <taxon>Bacteroidota</taxon>
        <taxon>Chitinophagia</taxon>
        <taxon>Chitinophagales</taxon>
        <taxon>Chitinophagaceae</taxon>
        <taxon>Niabella</taxon>
    </lineage>
</organism>